<feature type="transmembrane region" description="Helical" evidence="1">
    <location>
        <begin position="392"/>
        <end position="413"/>
    </location>
</feature>
<keyword evidence="1" id="KW-0812">Transmembrane</keyword>
<dbReference type="InterPro" id="IPR036259">
    <property type="entry name" value="MFS_trans_sf"/>
</dbReference>
<organism evidence="3 4">
    <name type="scientific">Halogeometricum limi</name>
    <dbReference type="NCBI Taxonomy" id="555875"/>
    <lineage>
        <taxon>Archaea</taxon>
        <taxon>Methanobacteriati</taxon>
        <taxon>Methanobacteriota</taxon>
        <taxon>Stenosarchaea group</taxon>
        <taxon>Halobacteria</taxon>
        <taxon>Halobacteriales</taxon>
        <taxon>Haloferacaceae</taxon>
        <taxon>Halogeometricum</taxon>
    </lineage>
</organism>
<dbReference type="RefSeq" id="WP_089879450.1">
    <property type="nucleotide sequence ID" value="NZ_FOYS01000002.1"/>
</dbReference>
<keyword evidence="1" id="KW-1133">Transmembrane helix</keyword>
<dbReference type="InterPro" id="IPR020846">
    <property type="entry name" value="MFS_dom"/>
</dbReference>
<name>A0A1I6GMU5_9EURY</name>
<feature type="domain" description="Major facilitator superfamily (MFS) profile" evidence="2">
    <location>
        <begin position="8"/>
        <end position="417"/>
    </location>
</feature>
<protein>
    <submittedName>
        <fullName evidence="3">Predicted arabinose efflux permease, MFS family</fullName>
    </submittedName>
</protein>
<evidence type="ECO:0000313" key="4">
    <source>
        <dbReference type="Proteomes" id="UP000243250"/>
    </source>
</evidence>
<dbReference type="AlphaFoldDB" id="A0A1I6GMU5"/>
<evidence type="ECO:0000259" key="2">
    <source>
        <dbReference type="PROSITE" id="PS50850"/>
    </source>
</evidence>
<keyword evidence="1" id="KW-0472">Membrane</keyword>
<dbReference type="GO" id="GO:0005886">
    <property type="term" value="C:plasma membrane"/>
    <property type="evidence" value="ECO:0007669"/>
    <property type="project" value="TreeGrafter"/>
</dbReference>
<dbReference type="Gene3D" id="1.20.1250.20">
    <property type="entry name" value="MFS general substrate transporter like domains"/>
    <property type="match status" value="2"/>
</dbReference>
<feature type="transmembrane region" description="Helical" evidence="1">
    <location>
        <begin position="12"/>
        <end position="35"/>
    </location>
</feature>
<dbReference type="PANTHER" id="PTHR43129:SF1">
    <property type="entry name" value="FOSMIDOMYCIN RESISTANCE PROTEIN"/>
    <property type="match status" value="1"/>
</dbReference>
<feature type="transmembrane region" description="Helical" evidence="1">
    <location>
        <begin position="309"/>
        <end position="342"/>
    </location>
</feature>
<reference evidence="4" key="1">
    <citation type="submission" date="2016-10" db="EMBL/GenBank/DDBJ databases">
        <authorList>
            <person name="Varghese N."/>
            <person name="Submissions S."/>
        </authorList>
    </citation>
    <scope>NUCLEOTIDE SEQUENCE [LARGE SCALE GENOMIC DNA]</scope>
    <source>
        <strain evidence="4">CGMCC 1.8711</strain>
    </source>
</reference>
<feature type="transmembrane region" description="Helical" evidence="1">
    <location>
        <begin position="277"/>
        <end position="297"/>
    </location>
</feature>
<feature type="transmembrane region" description="Helical" evidence="1">
    <location>
        <begin position="363"/>
        <end position="386"/>
    </location>
</feature>
<proteinExistence type="predicted"/>
<dbReference type="PANTHER" id="PTHR43129">
    <property type="entry name" value="FOSMIDOMYCIN RESISTANCE PROTEIN"/>
    <property type="match status" value="1"/>
</dbReference>
<dbReference type="STRING" id="555875.SAMN04488124_1290"/>
<dbReference type="Pfam" id="PF07690">
    <property type="entry name" value="MFS_1"/>
    <property type="match status" value="2"/>
</dbReference>
<feature type="transmembrane region" description="Helical" evidence="1">
    <location>
        <begin position="72"/>
        <end position="92"/>
    </location>
</feature>
<evidence type="ECO:0000256" key="1">
    <source>
        <dbReference type="SAM" id="Phobius"/>
    </source>
</evidence>
<accession>A0A1I6GMU5</accession>
<dbReference type="InterPro" id="IPR011701">
    <property type="entry name" value="MFS"/>
</dbReference>
<feature type="transmembrane region" description="Helical" evidence="1">
    <location>
        <begin position="133"/>
        <end position="151"/>
    </location>
</feature>
<sequence length="428" mass="43511">MSSQSRRVVGLVSGSHFVHHAYIVVLAPLVGVLAAEFDVSLAAIGLAIGVQNAVVMLLQLPYGHVSDTYSRALVLAVSLVVATAGLTLTAFAQSYEWLLAAQVVLGVGIAGHHPAHYPLLAAVSTDGSRGRAYSAHAFGGSVGFAAPYAVVAATSALSLSWRVAVGVVTVVGAAYTLSTLFALRGVDDAVKYPTDGATAPARPTLASVRRGGRALPRFVRSTPRRLRGFVATFADAPGILGLTLLAFFTSAAAWCIRTYTPQLLTVGYALPDGTANLLVSAMFGVGATLILAGGALTDSVGETPVVYAGYAGLAVLAFALSTLVLPSVALVVVLLFSGSISFSRPARSALADRLSARTDLGKNFALVTIGISLGGTVAPPAFGYLLQTVGVSAAFAVVGVLGLLSLALVRWILGTSDGETGAAATSSD</sequence>
<keyword evidence="4" id="KW-1185">Reference proteome</keyword>
<dbReference type="PROSITE" id="PS50850">
    <property type="entry name" value="MFS"/>
    <property type="match status" value="1"/>
</dbReference>
<feature type="transmembrane region" description="Helical" evidence="1">
    <location>
        <begin position="236"/>
        <end position="256"/>
    </location>
</feature>
<evidence type="ECO:0000313" key="3">
    <source>
        <dbReference type="EMBL" id="SFR43543.1"/>
    </source>
</evidence>
<dbReference type="GO" id="GO:0022857">
    <property type="term" value="F:transmembrane transporter activity"/>
    <property type="evidence" value="ECO:0007669"/>
    <property type="project" value="InterPro"/>
</dbReference>
<dbReference type="EMBL" id="FOYS01000002">
    <property type="protein sequence ID" value="SFR43543.1"/>
    <property type="molecule type" value="Genomic_DNA"/>
</dbReference>
<gene>
    <name evidence="3" type="ORF">SAMN04488124_1290</name>
</gene>
<dbReference type="OrthoDB" id="117970at2157"/>
<dbReference type="Proteomes" id="UP000243250">
    <property type="component" value="Unassembled WGS sequence"/>
</dbReference>
<feature type="transmembrane region" description="Helical" evidence="1">
    <location>
        <begin position="41"/>
        <end position="60"/>
    </location>
</feature>
<dbReference type="SUPFAM" id="SSF103473">
    <property type="entry name" value="MFS general substrate transporter"/>
    <property type="match status" value="1"/>
</dbReference>
<feature type="transmembrane region" description="Helical" evidence="1">
    <location>
        <begin position="163"/>
        <end position="183"/>
    </location>
</feature>